<reference evidence="3" key="1">
    <citation type="journal article" date="2010" name="PLoS ONE">
        <title>The complete genome sequence of Cupriavidus metallidurans strain CH34, a master survivalist in harsh and anthropogenic environments.</title>
        <authorList>
            <person name="Janssen P.J."/>
            <person name="Van Houdt R."/>
            <person name="Moors H."/>
            <person name="Monsieurs P."/>
            <person name="Morin N."/>
            <person name="Michaux A."/>
            <person name="Benotmane M.A."/>
            <person name="Leys N."/>
            <person name="Vallaeys T."/>
            <person name="Lapidus A."/>
            <person name="Monchy S."/>
            <person name="Medigue C."/>
            <person name="Taghavi S."/>
            <person name="McCorkle S."/>
            <person name="Dunn J."/>
            <person name="van der Lelie D."/>
            <person name="Mergeay M."/>
        </authorList>
    </citation>
    <scope>NUCLEOTIDE SEQUENCE [LARGE SCALE GENOMIC DNA]</scope>
    <source>
        <strain evidence="3">ATCC 43123 / DSM 2839 / NBRC 102507 / CH34</strain>
    </source>
</reference>
<dbReference type="HOGENOM" id="CLU_2357665_0_0_4"/>
<sequence length="96" mass="10966">MFEHMSAEQTAEVIHQCIDMRLKGPFQQVAEAFKARDAKRTEDMAALRQELAALRGEVRALKAERRRADALGAEAERCELVRREAQAAESRLSRRQ</sequence>
<name>Q1LLT4_CUPMC</name>
<proteinExistence type="predicted"/>
<protein>
    <submittedName>
        <fullName evidence="2">Uncharacterized protein</fullName>
    </submittedName>
</protein>
<feature type="coiled-coil region" evidence="1">
    <location>
        <begin position="44"/>
        <end position="71"/>
    </location>
</feature>
<dbReference type="KEGG" id="rme:Rmet_2013"/>
<keyword evidence="1" id="KW-0175">Coiled coil</keyword>
<dbReference type="AlphaFoldDB" id="Q1LLT4"/>
<evidence type="ECO:0000313" key="3">
    <source>
        <dbReference type="Proteomes" id="UP000002429"/>
    </source>
</evidence>
<accession>Q1LLT4</accession>
<evidence type="ECO:0000256" key="1">
    <source>
        <dbReference type="SAM" id="Coils"/>
    </source>
</evidence>
<evidence type="ECO:0000313" key="2">
    <source>
        <dbReference type="EMBL" id="ABF08892.1"/>
    </source>
</evidence>
<dbReference type="EMBL" id="CP000352">
    <property type="protein sequence ID" value="ABF08892.1"/>
    <property type="molecule type" value="Genomic_DNA"/>
</dbReference>
<gene>
    <name evidence="2" type="ordered locus">Rmet_2013</name>
</gene>
<dbReference type="Proteomes" id="UP000002429">
    <property type="component" value="Chromosome"/>
</dbReference>
<keyword evidence="3" id="KW-1185">Reference proteome</keyword>
<organism evidence="2 3">
    <name type="scientific">Cupriavidus metallidurans (strain ATCC 43123 / DSM 2839 / NBRC 102507 / CH34)</name>
    <name type="common">Ralstonia metallidurans</name>
    <dbReference type="NCBI Taxonomy" id="266264"/>
    <lineage>
        <taxon>Bacteria</taxon>
        <taxon>Pseudomonadati</taxon>
        <taxon>Pseudomonadota</taxon>
        <taxon>Betaproteobacteria</taxon>
        <taxon>Burkholderiales</taxon>
        <taxon>Burkholderiaceae</taxon>
        <taxon>Cupriavidus</taxon>
    </lineage>
</organism>
<dbReference type="STRING" id="266264.Rmet_2013"/>